<evidence type="ECO:0000256" key="2">
    <source>
        <dbReference type="SAM" id="Phobius"/>
    </source>
</evidence>
<dbReference type="EMBL" id="GL883020">
    <property type="protein sequence ID" value="EGG18034.1"/>
    <property type="molecule type" value="Genomic_DNA"/>
</dbReference>
<keyword evidence="2" id="KW-0472">Membrane</keyword>
<name>F4Q214_CACFS</name>
<evidence type="ECO:0000313" key="3">
    <source>
        <dbReference type="EMBL" id="EGG18034.1"/>
    </source>
</evidence>
<dbReference type="AlphaFoldDB" id="F4Q214"/>
<organism evidence="3 4">
    <name type="scientific">Cavenderia fasciculata</name>
    <name type="common">Slime mold</name>
    <name type="synonym">Dictyostelium fasciculatum</name>
    <dbReference type="NCBI Taxonomy" id="261658"/>
    <lineage>
        <taxon>Eukaryota</taxon>
        <taxon>Amoebozoa</taxon>
        <taxon>Evosea</taxon>
        <taxon>Eumycetozoa</taxon>
        <taxon>Dictyostelia</taxon>
        <taxon>Acytosteliales</taxon>
        <taxon>Cavenderiaceae</taxon>
        <taxon>Cavenderia</taxon>
    </lineage>
</organism>
<sequence length="399" mass="45001">MSNTTTTTTDNHNENHDTPLKRKNNNNNTNNNVNNNNNNNNNGKSWFELIRNNNNSNNNSNNNYEDDEIRKSSPAVLMSSMNNNNHLHTLMDDYDDNGVEEVDMIDLHNSRSPLIDHVIDQQPQSQSSWIPSSPKRKSSSSSTTRKNNNNNSHSPLSLSASNLFSNHHSGYQLMTAVSYQNNELNNNNNNNNNNVILTTTTNMEYEDNNNTDEKRLLVSPSSSVSVDTTPILISSGVSSGDGGDRGGRRGHRSGGSHKRQIIDSDELDEIMTHSYGNNPTTLRILSSLVYITWLAASITLILEKRNIFLQTHALQSFFIGILVTILQLFFVWLPFVFIMIINVNRTVHKQQIILLPLIGKGCEKRVKQRSIDYQKMLISYLKRYGILVVSLPSQSVLEV</sequence>
<reference evidence="4" key="1">
    <citation type="journal article" date="2011" name="Genome Res.">
        <title>Phylogeny-wide analysis of social amoeba genomes highlights ancient origins for complex intercellular communication.</title>
        <authorList>
            <person name="Heidel A.J."/>
            <person name="Lawal H.M."/>
            <person name="Felder M."/>
            <person name="Schilde C."/>
            <person name="Helps N.R."/>
            <person name="Tunggal B."/>
            <person name="Rivero F."/>
            <person name="John U."/>
            <person name="Schleicher M."/>
            <person name="Eichinger L."/>
            <person name="Platzer M."/>
            <person name="Noegel A.A."/>
            <person name="Schaap P."/>
            <person name="Gloeckner G."/>
        </authorList>
    </citation>
    <scope>NUCLEOTIDE SEQUENCE [LARGE SCALE GENOMIC DNA]</scope>
    <source>
        <strain evidence="4">SH3</strain>
    </source>
</reference>
<feature type="region of interest" description="Disordered" evidence="1">
    <location>
        <begin position="120"/>
        <end position="161"/>
    </location>
</feature>
<dbReference type="RefSeq" id="XP_004356927.1">
    <property type="nucleotide sequence ID" value="XM_004356873.1"/>
</dbReference>
<feature type="compositionally biased region" description="Basic and acidic residues" evidence="1">
    <location>
        <begin position="11"/>
        <end position="20"/>
    </location>
</feature>
<accession>F4Q214</accession>
<keyword evidence="2" id="KW-0812">Transmembrane</keyword>
<feature type="compositionally biased region" description="Basic residues" evidence="1">
    <location>
        <begin position="248"/>
        <end position="259"/>
    </location>
</feature>
<feature type="compositionally biased region" description="Low complexity" evidence="1">
    <location>
        <begin position="25"/>
        <end position="42"/>
    </location>
</feature>
<proteinExistence type="predicted"/>
<dbReference type="GeneID" id="14870191"/>
<gene>
    <name evidence="3" type="ORF">DFA_06701</name>
</gene>
<feature type="compositionally biased region" description="Low complexity" evidence="1">
    <location>
        <begin position="121"/>
        <end position="161"/>
    </location>
</feature>
<dbReference type="Proteomes" id="UP000007797">
    <property type="component" value="Unassembled WGS sequence"/>
</dbReference>
<feature type="transmembrane region" description="Helical" evidence="2">
    <location>
        <begin position="284"/>
        <end position="302"/>
    </location>
</feature>
<feature type="region of interest" description="Disordered" evidence="1">
    <location>
        <begin position="1"/>
        <end position="68"/>
    </location>
</feature>
<feature type="compositionally biased region" description="Low complexity" evidence="1">
    <location>
        <begin position="1"/>
        <end position="10"/>
    </location>
</feature>
<keyword evidence="4" id="KW-1185">Reference proteome</keyword>
<dbReference type="OrthoDB" id="5546837at2759"/>
<evidence type="ECO:0000256" key="1">
    <source>
        <dbReference type="SAM" id="MobiDB-lite"/>
    </source>
</evidence>
<feature type="region of interest" description="Disordered" evidence="1">
    <location>
        <begin position="233"/>
        <end position="259"/>
    </location>
</feature>
<feature type="transmembrane region" description="Helical" evidence="2">
    <location>
        <begin position="314"/>
        <end position="341"/>
    </location>
</feature>
<dbReference type="KEGG" id="dfa:DFA_06701"/>
<feature type="compositionally biased region" description="Low complexity" evidence="1">
    <location>
        <begin position="52"/>
        <end position="63"/>
    </location>
</feature>
<keyword evidence="2" id="KW-1133">Transmembrane helix</keyword>
<protein>
    <submittedName>
        <fullName evidence="3">C-module-binding factor-like protein</fullName>
    </submittedName>
</protein>
<evidence type="ECO:0000313" key="4">
    <source>
        <dbReference type="Proteomes" id="UP000007797"/>
    </source>
</evidence>